<organism evidence="1">
    <name type="scientific">Schistosoma japonicum</name>
    <name type="common">Blood fluke</name>
    <dbReference type="NCBI Taxonomy" id="6182"/>
    <lineage>
        <taxon>Eukaryota</taxon>
        <taxon>Metazoa</taxon>
        <taxon>Spiralia</taxon>
        <taxon>Lophotrochozoa</taxon>
        <taxon>Platyhelminthes</taxon>
        <taxon>Trematoda</taxon>
        <taxon>Digenea</taxon>
        <taxon>Strigeidida</taxon>
        <taxon>Schistosomatoidea</taxon>
        <taxon>Schistosomatidae</taxon>
        <taxon>Schistosoma</taxon>
    </lineage>
</organism>
<reference evidence="1" key="1">
    <citation type="submission" date="2005-03" db="EMBL/GenBank/DDBJ databases">
        <authorList>
            <person name="Han Z."/>
        </authorList>
    </citation>
    <scope>NUCLEOTIDE SEQUENCE</scope>
</reference>
<dbReference type="EMBL" id="AY810706">
    <property type="protein sequence ID" value="AAX26595.1"/>
    <property type="molecule type" value="mRNA"/>
</dbReference>
<reference evidence="1" key="2">
    <citation type="journal article" date="2006" name="PLoS Pathog.">
        <title>New perspectives on host-parasite interplay by comparative transcriptomic and proteomic analyses of Schistosoma japonicum.</title>
        <authorList>
            <person name="Liu F."/>
            <person name="Lu J."/>
            <person name="Hu W."/>
            <person name="Wang S.Y."/>
            <person name="Cui S.J."/>
            <person name="Chi M."/>
            <person name="Yan Q."/>
            <person name="Wang X.R."/>
            <person name="Song H.D."/>
            <person name="Xu X.N."/>
            <person name="Wang J.J."/>
            <person name="Zhang X.L."/>
            <person name="Zhang X."/>
            <person name="Wang Z.Q."/>
            <person name="Xue C.L."/>
            <person name="Brindley P.J."/>
            <person name="McManus D.P."/>
            <person name="Yang P.Y."/>
            <person name="Feng Z."/>
            <person name="Chen Z."/>
            <person name="Han Z.G."/>
        </authorList>
    </citation>
    <scope>NUCLEOTIDE SEQUENCE</scope>
</reference>
<sequence>MFFYMVVFQHRHHILAVDQVYYVHMVEIRMVDSHLLYYTNHLLLCLDFSNITKLNVARICICNLTSMYDQQRTSS</sequence>
<name>Q5C180_SCHJA</name>
<evidence type="ECO:0000313" key="1">
    <source>
        <dbReference type="EMBL" id="AAX26595.1"/>
    </source>
</evidence>
<protein>
    <submittedName>
        <fullName evidence="1">Uncharacterized protein</fullName>
    </submittedName>
</protein>
<dbReference type="AlphaFoldDB" id="Q5C180"/>
<accession>Q5C180</accession>
<proteinExistence type="evidence at transcript level"/>